<dbReference type="PRINTS" id="PR00417">
    <property type="entry name" value="PRTPISMRASEI"/>
</dbReference>
<feature type="site" description="Interaction with DNA" evidence="10">
    <location>
        <position position="33"/>
    </location>
</feature>
<dbReference type="Gene3D" id="1.10.290.10">
    <property type="entry name" value="Topoisomerase I, domain 4"/>
    <property type="match status" value="1"/>
</dbReference>
<dbReference type="PROSITE" id="PS00396">
    <property type="entry name" value="TOPO_IA_1"/>
    <property type="match status" value="1"/>
</dbReference>
<comment type="catalytic activity">
    <reaction evidence="1 10">
        <text>ATP-independent breakage of single-stranded DNA, followed by passage and rejoining.</text>
        <dbReference type="EC" id="5.6.2.1"/>
    </reaction>
</comment>
<name>A0A1G2KSN1_9BACT</name>
<feature type="compositionally biased region" description="Basic and acidic residues" evidence="11">
    <location>
        <begin position="368"/>
        <end position="385"/>
    </location>
</feature>
<keyword evidence="8 10" id="KW-0238">DNA-binding</keyword>
<dbReference type="InterPro" id="IPR006171">
    <property type="entry name" value="TOPRIM_dom"/>
</dbReference>
<evidence type="ECO:0000256" key="1">
    <source>
        <dbReference type="ARBA" id="ARBA00000213"/>
    </source>
</evidence>
<dbReference type="Pfam" id="PF01396">
    <property type="entry name" value="Zn_ribbon_Top1"/>
    <property type="match status" value="2"/>
</dbReference>
<dbReference type="GO" id="GO:0003677">
    <property type="term" value="F:DNA binding"/>
    <property type="evidence" value="ECO:0007669"/>
    <property type="project" value="UniProtKB-KW"/>
</dbReference>
<evidence type="ECO:0000259" key="12">
    <source>
        <dbReference type="PROSITE" id="PS50880"/>
    </source>
</evidence>
<gene>
    <name evidence="10" type="primary">topA</name>
    <name evidence="14" type="ORF">A3C16_05545</name>
</gene>
<keyword evidence="3" id="KW-0479">Metal-binding</keyword>
<dbReference type="SUPFAM" id="SSF56712">
    <property type="entry name" value="Prokaryotic type I DNA topoisomerase"/>
    <property type="match status" value="1"/>
</dbReference>
<keyword evidence="7 10" id="KW-0799">Topoisomerase</keyword>
<dbReference type="CDD" id="cd03363">
    <property type="entry name" value="TOPRIM_TopoIA_TopoI"/>
    <property type="match status" value="1"/>
</dbReference>
<feature type="region of interest" description="Disordered" evidence="11">
    <location>
        <begin position="363"/>
        <end position="385"/>
    </location>
</feature>
<evidence type="ECO:0000259" key="13">
    <source>
        <dbReference type="PROSITE" id="PS52039"/>
    </source>
</evidence>
<organism evidence="14 15">
    <name type="scientific">Candidatus Sungbacteria bacterium RIFCSPHIGHO2_02_FULL_51_29</name>
    <dbReference type="NCBI Taxonomy" id="1802273"/>
    <lineage>
        <taxon>Bacteria</taxon>
        <taxon>Candidatus Sungiibacteriota</taxon>
    </lineage>
</organism>
<dbReference type="AlphaFoldDB" id="A0A1G2KSN1"/>
<dbReference type="SMART" id="SM00437">
    <property type="entry name" value="TOP1Ac"/>
    <property type="match status" value="1"/>
</dbReference>
<evidence type="ECO:0000256" key="7">
    <source>
        <dbReference type="ARBA" id="ARBA00023029"/>
    </source>
</evidence>
<dbReference type="Gene3D" id="3.30.65.10">
    <property type="entry name" value="Bacterial Topoisomerase I, domain 1"/>
    <property type="match status" value="2"/>
</dbReference>
<evidence type="ECO:0000313" key="14">
    <source>
        <dbReference type="EMBL" id="OHA01481.1"/>
    </source>
</evidence>
<dbReference type="EMBL" id="MHQL01000062">
    <property type="protein sequence ID" value="OHA01481.1"/>
    <property type="molecule type" value="Genomic_DNA"/>
</dbReference>
<dbReference type="InterPro" id="IPR013497">
    <property type="entry name" value="Topo_IA_cen"/>
</dbReference>
<dbReference type="InterPro" id="IPR003602">
    <property type="entry name" value="Topo_IA_DNA-bd_dom"/>
</dbReference>
<dbReference type="InterPro" id="IPR013498">
    <property type="entry name" value="Topo_IA_Znf"/>
</dbReference>
<feature type="site" description="Interaction with DNA" evidence="10">
    <location>
        <position position="179"/>
    </location>
</feature>
<comment type="caution">
    <text evidence="14">The sequence shown here is derived from an EMBL/GenBank/DDBJ whole genome shotgun (WGS) entry which is preliminary data.</text>
</comment>
<evidence type="ECO:0000256" key="10">
    <source>
        <dbReference type="HAMAP-Rule" id="MF_00952"/>
    </source>
</evidence>
<feature type="active site" description="O-(5'-phospho-DNA)-tyrosine intermediate" evidence="10">
    <location>
        <position position="326"/>
    </location>
</feature>
<dbReference type="InterPro" id="IPR005733">
    <property type="entry name" value="TopoI_bac-type"/>
</dbReference>
<dbReference type="SUPFAM" id="SSF57783">
    <property type="entry name" value="Zinc beta-ribbon"/>
    <property type="match status" value="1"/>
</dbReference>
<dbReference type="GO" id="GO:0005694">
    <property type="term" value="C:chromosome"/>
    <property type="evidence" value="ECO:0007669"/>
    <property type="project" value="InterPro"/>
</dbReference>
<dbReference type="InterPro" id="IPR023406">
    <property type="entry name" value="Topo_IA_AS"/>
</dbReference>
<evidence type="ECO:0000256" key="11">
    <source>
        <dbReference type="SAM" id="MobiDB-lite"/>
    </source>
</evidence>
<dbReference type="HAMAP" id="MF_00952">
    <property type="entry name" value="Topoisom_1_prok"/>
    <property type="match status" value="1"/>
</dbReference>
<dbReference type="SMART" id="SM00436">
    <property type="entry name" value="TOP1Bc"/>
    <property type="match status" value="1"/>
</dbReference>
<dbReference type="InterPro" id="IPR034149">
    <property type="entry name" value="TOPRIM_TopoI"/>
</dbReference>
<dbReference type="PROSITE" id="PS52039">
    <property type="entry name" value="TOPO_IA_2"/>
    <property type="match status" value="1"/>
</dbReference>
<dbReference type="InterPro" id="IPR013826">
    <property type="entry name" value="Topo_IA_cen_sub3"/>
</dbReference>
<dbReference type="Pfam" id="PF01751">
    <property type="entry name" value="Toprim"/>
    <property type="match status" value="1"/>
</dbReference>
<comment type="subunit">
    <text evidence="10">Monomer.</text>
</comment>
<evidence type="ECO:0000256" key="4">
    <source>
        <dbReference type="ARBA" id="ARBA00022771"/>
    </source>
</evidence>
<evidence type="ECO:0000256" key="3">
    <source>
        <dbReference type="ARBA" id="ARBA00022723"/>
    </source>
</evidence>
<keyword evidence="4" id="KW-0863">Zinc-finger</keyword>
<dbReference type="Gene3D" id="3.40.50.140">
    <property type="match status" value="1"/>
</dbReference>
<evidence type="ECO:0000313" key="15">
    <source>
        <dbReference type="Proteomes" id="UP000177811"/>
    </source>
</evidence>
<dbReference type="InterPro" id="IPR028612">
    <property type="entry name" value="Topoisom_1_IA"/>
</dbReference>
<dbReference type="Gene3D" id="2.70.20.10">
    <property type="entry name" value="Topoisomerase I, domain 3"/>
    <property type="match status" value="1"/>
</dbReference>
<dbReference type="InterPro" id="IPR013825">
    <property type="entry name" value="Topo_IA_cen_sub2"/>
</dbReference>
<dbReference type="GO" id="GO:0008270">
    <property type="term" value="F:zinc ion binding"/>
    <property type="evidence" value="ECO:0007669"/>
    <property type="project" value="UniProtKB-KW"/>
</dbReference>
<comment type="similarity">
    <text evidence="2 10">Belongs to the type IA topoisomerase family.</text>
</comment>
<feature type="region of interest" description="Interaction with DNA" evidence="10">
    <location>
        <begin position="187"/>
        <end position="192"/>
    </location>
</feature>
<dbReference type="NCBIfam" id="TIGR01051">
    <property type="entry name" value="topA_bact"/>
    <property type="match status" value="1"/>
</dbReference>
<keyword evidence="6" id="KW-0460">Magnesium</keyword>
<feature type="site" description="Interaction with DNA" evidence="10">
    <location>
        <position position="163"/>
    </location>
</feature>
<dbReference type="Pfam" id="PF01131">
    <property type="entry name" value="Topoisom_bac"/>
    <property type="match status" value="1"/>
</dbReference>
<feature type="site" description="Interaction with DNA" evidence="10">
    <location>
        <position position="167"/>
    </location>
</feature>
<dbReference type="InterPro" id="IPR023405">
    <property type="entry name" value="Topo_IA_core_domain"/>
</dbReference>
<feature type="site" description="Interaction with DNA" evidence="10">
    <location>
        <position position="328"/>
    </location>
</feature>
<reference evidence="14 15" key="1">
    <citation type="journal article" date="2016" name="Nat. Commun.">
        <title>Thousands of microbial genomes shed light on interconnected biogeochemical processes in an aquifer system.</title>
        <authorList>
            <person name="Anantharaman K."/>
            <person name="Brown C.T."/>
            <person name="Hug L.A."/>
            <person name="Sharon I."/>
            <person name="Castelle C.J."/>
            <person name="Probst A.J."/>
            <person name="Thomas B.C."/>
            <person name="Singh A."/>
            <person name="Wilkins M.J."/>
            <person name="Karaoz U."/>
            <person name="Brodie E.L."/>
            <person name="Williams K.H."/>
            <person name="Hubbard S.S."/>
            <person name="Banfield J.F."/>
        </authorList>
    </citation>
    <scope>NUCLEOTIDE SEQUENCE [LARGE SCALE GENOMIC DNA]</scope>
</reference>
<dbReference type="InterPro" id="IPR003601">
    <property type="entry name" value="Topo_IA_2"/>
</dbReference>
<proteinExistence type="inferred from homology"/>
<comment type="function">
    <text evidence="10">Releases the supercoiling and torsional tension of DNA, which is introduced during the DNA replication and transcription, by transiently cleaving and rejoining one strand of the DNA duplex. Introduces a single-strand break via transesterification at a target site in duplex DNA. The scissile phosphodiester is attacked by the catalytic tyrosine of the enzyme, resulting in the formation of a DNA-(5'-phosphotyrosyl)-enzyme intermediate and the expulsion of a 3'-OH DNA strand. The free DNA strand then undergoes passage around the unbroken strand, thus removing DNA supercoils. Finally, in the religation step, the DNA 3'-OH attacks the covalent intermediate to expel the active-site tyrosine and restore the DNA phosphodiester backbone.</text>
</comment>
<dbReference type="Proteomes" id="UP000177811">
    <property type="component" value="Unassembled WGS sequence"/>
</dbReference>
<dbReference type="InterPro" id="IPR013824">
    <property type="entry name" value="Topo_IA_cen_sub1"/>
</dbReference>
<evidence type="ECO:0000256" key="2">
    <source>
        <dbReference type="ARBA" id="ARBA00009446"/>
    </source>
</evidence>
<feature type="domain" description="Toprim" evidence="12">
    <location>
        <begin position="3"/>
        <end position="113"/>
    </location>
</feature>
<dbReference type="PANTHER" id="PTHR42785:SF1">
    <property type="entry name" value="DNA TOPOISOMERASE"/>
    <property type="match status" value="1"/>
</dbReference>
<keyword evidence="9 10" id="KW-0413">Isomerase</keyword>
<feature type="region of interest" description="Disordered" evidence="11">
    <location>
        <begin position="95"/>
        <end position="126"/>
    </location>
</feature>
<dbReference type="PANTHER" id="PTHR42785">
    <property type="entry name" value="DNA TOPOISOMERASE, TYPE IA, CORE"/>
    <property type="match status" value="1"/>
</dbReference>
<dbReference type="InterPro" id="IPR000380">
    <property type="entry name" value="Topo_IA"/>
</dbReference>
<dbReference type="Gene3D" id="1.10.460.10">
    <property type="entry name" value="Topoisomerase I, domain 2"/>
    <property type="match status" value="1"/>
</dbReference>
<dbReference type="PROSITE" id="PS50880">
    <property type="entry name" value="TOPRIM"/>
    <property type="match status" value="1"/>
</dbReference>
<evidence type="ECO:0000256" key="8">
    <source>
        <dbReference type="ARBA" id="ARBA00023125"/>
    </source>
</evidence>
<dbReference type="GO" id="GO:0006265">
    <property type="term" value="P:DNA topological change"/>
    <property type="evidence" value="ECO:0007669"/>
    <property type="project" value="UniProtKB-UniRule"/>
</dbReference>
<feature type="domain" description="Topo IA-type catalytic" evidence="13">
    <location>
        <begin position="153"/>
        <end position="588"/>
    </location>
</feature>
<dbReference type="SMART" id="SM00493">
    <property type="entry name" value="TOPRIM"/>
    <property type="match status" value="1"/>
</dbReference>
<evidence type="ECO:0000256" key="9">
    <source>
        <dbReference type="ARBA" id="ARBA00023235"/>
    </source>
</evidence>
<dbReference type="CDD" id="cd00186">
    <property type="entry name" value="TOP1Ac"/>
    <property type="match status" value="1"/>
</dbReference>
<evidence type="ECO:0000256" key="5">
    <source>
        <dbReference type="ARBA" id="ARBA00022833"/>
    </source>
</evidence>
<evidence type="ECO:0000256" key="6">
    <source>
        <dbReference type="ARBA" id="ARBA00022842"/>
    </source>
</evidence>
<protein>
    <recommendedName>
        <fullName evidence="10">DNA topoisomerase 1</fullName>
        <ecNumber evidence="10">5.6.2.1</ecNumber>
    </recommendedName>
    <alternativeName>
        <fullName evidence="10">DNA topoisomerase I</fullName>
    </alternativeName>
</protein>
<dbReference type="GO" id="GO:0003917">
    <property type="term" value="F:DNA topoisomerase type I (single strand cut, ATP-independent) activity"/>
    <property type="evidence" value="ECO:0007669"/>
    <property type="project" value="UniProtKB-UniRule"/>
</dbReference>
<dbReference type="EC" id="5.6.2.1" evidence="10"/>
<accession>A0A1G2KSN1</accession>
<feature type="site" description="Interaction with DNA" evidence="10">
    <location>
        <position position="519"/>
    </location>
</feature>
<feature type="compositionally biased region" description="Pro residues" evidence="11">
    <location>
        <begin position="114"/>
        <end position="126"/>
    </location>
</feature>
<keyword evidence="5" id="KW-0862">Zinc</keyword>
<sequence length="739" mass="83656">MGKSLVIVESPTKAKTIARFLGGDFVIESSFGHIRDLPTYELGVDVDHQFEPKYVIPRKAQKQVKKLKEEAKKADRIILATDEDREGEAIAWHLQQALKPTEPKKSRKKKPAGDAPPEPAPVPPPELKTERIVFHEITKKAIEDALLHPRTIDEKLVNAQQARRILDRLVGYKLSPFLWKKVTRGLSAGRVQSVAVRLIVEREREIQAFKPEEYWTLEGVFKKNNSDMSFPAQLVKIDDLVLEKFSMTKKEDSDRALEDLAGAPFVIAHIEKRSVTKNPLPPFTTSTLQQEAWKRLRFSAKQTMLIAQQLYEGIELGEGPVGLITYMRTDSVNLSEESLQGAKAYLDSRLGSSYSLPQARRFKTKSKGAQEAHEAIRPSDPARDPESVKAFLNKNQFRLYDLVWRRFIGSQMPPGIFDGTTVDLTAHGTRSTSEYTFRAHGQTVKFDGFLKIYHMRIEDVLLPELSKDDALVTEDIKALQHYTEPPPRYTEASLVKSLEKFGIGRPSTYAPIMSTIQDRGYIIKNEQKRFTPTEIGLLVNDMLVEHFPRVVDIAFTARMEEELDEIAEGTLKWQNVIGEFYAPFAKNLAEKFEAVEKEAPKETTDEICPKCGKPMAVKFGRFGKFLACTGFPECKSTKPLHQKVATNTGQKTDMACPKCVEGFVVVKRTRRGKIFFGCSRYPACNFASWGKPIGEKCPKCENPLIETKYGIKCNNKDCDYKMKKEKPAAEETPMNEVTE</sequence>
<feature type="site" description="Interaction with DNA" evidence="10">
    <location>
        <position position="172"/>
    </location>
</feature>
<feature type="site" description="Interaction with DNA" evidence="10">
    <location>
        <position position="164"/>
    </location>
</feature>